<dbReference type="Pfam" id="PF08282">
    <property type="entry name" value="Hydrolase_3"/>
    <property type="match status" value="1"/>
</dbReference>
<evidence type="ECO:0000313" key="1">
    <source>
        <dbReference type="EMBL" id="QGQ99238.1"/>
    </source>
</evidence>
<dbReference type="PANTHER" id="PTHR10000">
    <property type="entry name" value="PHOSPHOSERINE PHOSPHATASE"/>
    <property type="match status" value="1"/>
</dbReference>
<dbReference type="Proteomes" id="UP000426246">
    <property type="component" value="Chromosome"/>
</dbReference>
<dbReference type="InterPro" id="IPR000150">
    <property type="entry name" value="Cof"/>
</dbReference>
<dbReference type="EMBL" id="CP034235">
    <property type="protein sequence ID" value="QGQ99238.1"/>
    <property type="molecule type" value="Genomic_DNA"/>
</dbReference>
<dbReference type="NCBIfam" id="TIGR00099">
    <property type="entry name" value="Cof-subfamily"/>
    <property type="match status" value="1"/>
</dbReference>
<dbReference type="Gene3D" id="3.40.50.1000">
    <property type="entry name" value="HAD superfamily/HAD-like"/>
    <property type="match status" value="1"/>
</dbReference>
<dbReference type="GO" id="GO:0005829">
    <property type="term" value="C:cytosol"/>
    <property type="evidence" value="ECO:0007669"/>
    <property type="project" value="TreeGrafter"/>
</dbReference>
<evidence type="ECO:0000313" key="2">
    <source>
        <dbReference type="Proteomes" id="UP000426246"/>
    </source>
</evidence>
<dbReference type="GO" id="GO:0016791">
    <property type="term" value="F:phosphatase activity"/>
    <property type="evidence" value="ECO:0007669"/>
    <property type="project" value="TreeGrafter"/>
</dbReference>
<dbReference type="SUPFAM" id="SSF56784">
    <property type="entry name" value="HAD-like"/>
    <property type="match status" value="1"/>
</dbReference>
<dbReference type="OrthoDB" id="9806027at2"/>
<keyword evidence="2" id="KW-1185">Reference proteome</keyword>
<gene>
    <name evidence="1" type="ORF">EHS13_32440</name>
</gene>
<proteinExistence type="predicted"/>
<organism evidence="1 2">
    <name type="scientific">Paenibacillus psychroresistens</name>
    <dbReference type="NCBI Taxonomy" id="1778678"/>
    <lineage>
        <taxon>Bacteria</taxon>
        <taxon>Bacillati</taxon>
        <taxon>Bacillota</taxon>
        <taxon>Bacilli</taxon>
        <taxon>Bacillales</taxon>
        <taxon>Paenibacillaceae</taxon>
        <taxon>Paenibacillus</taxon>
    </lineage>
</organism>
<dbReference type="KEGG" id="ppsc:EHS13_32440"/>
<protein>
    <submittedName>
        <fullName evidence="1">HAD family phosphatase</fullName>
    </submittedName>
</protein>
<reference evidence="2" key="1">
    <citation type="submission" date="2018-11" db="EMBL/GenBank/DDBJ databases">
        <title>Complete genome sequence of Paenibacillus sp. ML311-T8.</title>
        <authorList>
            <person name="Nam Y.-D."/>
            <person name="Kang J."/>
            <person name="Chung W.-H."/>
            <person name="Park Y.S."/>
        </authorList>
    </citation>
    <scope>NUCLEOTIDE SEQUENCE [LARGE SCALE GENOMIC DNA]</scope>
    <source>
        <strain evidence="2">ML311-T8</strain>
    </source>
</reference>
<accession>A0A6B8RVS0</accession>
<dbReference type="GO" id="GO:0000287">
    <property type="term" value="F:magnesium ion binding"/>
    <property type="evidence" value="ECO:0007669"/>
    <property type="project" value="TreeGrafter"/>
</dbReference>
<sequence>MQKLYILTDLDGTLLRSSSLLSDFSKEVFTAALEAGHVVSYATARSYISSQTKVSTIPWQFPIILYNGALIFDPLSQATVGGAWLSHDITNEVISLGKSFDQVPFLFLLDENQHELVLHEPLRRIGEQGFYDSRPNDRRFHEMPLLHLNHLDKKVMILTYIGAYEDLKPFYDALKLHYGTNIYIHFSLDTYLQDQYFLEVSDPLANKGAATLRWAELVGCLPEQIIVFGDNFNDIEMFEVAGTTIAMSNARTELKEKADSLIVSNDEDGVAHYIQTLL</sequence>
<dbReference type="PANTHER" id="PTHR10000:SF8">
    <property type="entry name" value="HAD SUPERFAMILY HYDROLASE-LIKE, TYPE 3"/>
    <property type="match status" value="1"/>
</dbReference>
<dbReference type="AlphaFoldDB" id="A0A6B8RVS0"/>
<dbReference type="RefSeq" id="WP_155704348.1">
    <property type="nucleotide sequence ID" value="NZ_CP034235.1"/>
</dbReference>
<dbReference type="InterPro" id="IPR036412">
    <property type="entry name" value="HAD-like_sf"/>
</dbReference>
<dbReference type="InterPro" id="IPR023214">
    <property type="entry name" value="HAD_sf"/>
</dbReference>
<name>A0A6B8RVS0_9BACL</name>
<dbReference type="Gene3D" id="3.30.1240.10">
    <property type="match status" value="1"/>
</dbReference>